<evidence type="ECO:0000313" key="3">
    <source>
        <dbReference type="Proteomes" id="UP001174136"/>
    </source>
</evidence>
<keyword evidence="1" id="KW-0812">Transmembrane</keyword>
<organism evidence="2 3">
    <name type="scientific">Merluccius polli</name>
    <name type="common">Benguela hake</name>
    <name type="synonym">Merluccius cadenati</name>
    <dbReference type="NCBI Taxonomy" id="89951"/>
    <lineage>
        <taxon>Eukaryota</taxon>
        <taxon>Metazoa</taxon>
        <taxon>Chordata</taxon>
        <taxon>Craniata</taxon>
        <taxon>Vertebrata</taxon>
        <taxon>Euteleostomi</taxon>
        <taxon>Actinopterygii</taxon>
        <taxon>Neopterygii</taxon>
        <taxon>Teleostei</taxon>
        <taxon>Neoteleostei</taxon>
        <taxon>Acanthomorphata</taxon>
        <taxon>Zeiogadaria</taxon>
        <taxon>Gadariae</taxon>
        <taxon>Gadiformes</taxon>
        <taxon>Gadoidei</taxon>
        <taxon>Merlucciidae</taxon>
        <taxon>Merluccius</taxon>
    </lineage>
</organism>
<comment type="caution">
    <text evidence="2">The sequence shown here is derived from an EMBL/GenBank/DDBJ whole genome shotgun (WGS) entry which is preliminary data.</text>
</comment>
<dbReference type="Proteomes" id="UP001174136">
    <property type="component" value="Unassembled WGS sequence"/>
</dbReference>
<feature type="transmembrane region" description="Helical" evidence="1">
    <location>
        <begin position="6"/>
        <end position="22"/>
    </location>
</feature>
<keyword evidence="1" id="KW-0472">Membrane</keyword>
<name>A0AA47N2Y2_MERPO</name>
<sequence length="119" mass="14547">MKDLEVMVYLLLSLWIVVTYTAREKNERRLQAFRQNMLKDDERILDFIQQCESEDERRHARHKTIQMVLSSQRRCRSPLSWAYTRTNRWWENYVLGFTNAQWVEHFRISEETCATNCVQ</sequence>
<protein>
    <submittedName>
        <fullName evidence="2">Uncharacterized protein</fullName>
    </submittedName>
</protein>
<gene>
    <name evidence="2" type="ORF">N1851_007600</name>
</gene>
<accession>A0AA47N2Y2</accession>
<keyword evidence="3" id="KW-1185">Reference proteome</keyword>
<evidence type="ECO:0000313" key="2">
    <source>
        <dbReference type="EMBL" id="KAK0151259.1"/>
    </source>
</evidence>
<keyword evidence="1" id="KW-1133">Transmembrane helix</keyword>
<proteinExistence type="predicted"/>
<evidence type="ECO:0000256" key="1">
    <source>
        <dbReference type="SAM" id="Phobius"/>
    </source>
</evidence>
<reference evidence="2" key="1">
    <citation type="journal article" date="2023" name="Front. Mar. Sci.">
        <title>A new Merluccius polli reference genome to investigate the effects of global change in West African waters.</title>
        <authorList>
            <person name="Mateo J.L."/>
            <person name="Blanco-Fernandez C."/>
            <person name="Garcia-Vazquez E."/>
            <person name="Machado-Schiaffino G."/>
        </authorList>
    </citation>
    <scope>NUCLEOTIDE SEQUENCE</scope>
    <source>
        <strain evidence="2">C29</strain>
        <tissue evidence="2">Fin</tissue>
    </source>
</reference>
<dbReference type="AlphaFoldDB" id="A0AA47N2Y2"/>
<dbReference type="EMBL" id="JAOPHQ010001336">
    <property type="protein sequence ID" value="KAK0151259.1"/>
    <property type="molecule type" value="Genomic_DNA"/>
</dbReference>